<keyword evidence="3 7" id="KW-0812">Transmembrane</keyword>
<keyword evidence="10" id="KW-1185">Reference proteome</keyword>
<dbReference type="Pfam" id="PF13396">
    <property type="entry name" value="PLDc_N"/>
    <property type="match status" value="1"/>
</dbReference>
<gene>
    <name evidence="9" type="ORF">ACFQKB_08440</name>
</gene>
<reference evidence="10" key="1">
    <citation type="journal article" date="2019" name="Int. J. Syst. Evol. Microbiol.">
        <title>The Global Catalogue of Microorganisms (GCM) 10K type strain sequencing project: providing services to taxonomists for standard genome sequencing and annotation.</title>
        <authorList>
            <consortium name="The Broad Institute Genomics Platform"/>
            <consortium name="The Broad Institute Genome Sequencing Center for Infectious Disease"/>
            <person name="Wu L."/>
            <person name="Ma J."/>
        </authorList>
    </citation>
    <scope>NUCLEOTIDE SEQUENCE [LARGE SCALE GENOMIC DNA]</scope>
    <source>
        <strain evidence="10">JCM 3369</strain>
    </source>
</reference>
<name>A0ABW2CF57_9ACTN</name>
<feature type="region of interest" description="Disordered" evidence="6">
    <location>
        <begin position="72"/>
        <end position="103"/>
    </location>
</feature>
<evidence type="ECO:0000313" key="10">
    <source>
        <dbReference type="Proteomes" id="UP001596380"/>
    </source>
</evidence>
<dbReference type="InterPro" id="IPR027379">
    <property type="entry name" value="CLS_N"/>
</dbReference>
<evidence type="ECO:0000256" key="6">
    <source>
        <dbReference type="SAM" id="MobiDB-lite"/>
    </source>
</evidence>
<keyword evidence="4 7" id="KW-1133">Transmembrane helix</keyword>
<evidence type="ECO:0000259" key="8">
    <source>
        <dbReference type="Pfam" id="PF13396"/>
    </source>
</evidence>
<evidence type="ECO:0000256" key="2">
    <source>
        <dbReference type="ARBA" id="ARBA00022475"/>
    </source>
</evidence>
<evidence type="ECO:0000313" key="9">
    <source>
        <dbReference type="EMBL" id="MFC6879793.1"/>
    </source>
</evidence>
<keyword evidence="5 7" id="KW-0472">Membrane</keyword>
<sequence length="103" mass="11702">MAYALLALVLVGIWLFCLLDVLTTDETLVRYLPKFAWFLLVLLGFLAGAFAWLALGRPRRRVVAHQEALQRQAPGPIPRGAPRGPDDDDDFLRELDRRLNDDE</sequence>
<evidence type="ECO:0000256" key="1">
    <source>
        <dbReference type="ARBA" id="ARBA00004651"/>
    </source>
</evidence>
<evidence type="ECO:0000256" key="7">
    <source>
        <dbReference type="SAM" id="Phobius"/>
    </source>
</evidence>
<comment type="caution">
    <text evidence="9">The sequence shown here is derived from an EMBL/GenBank/DDBJ whole genome shotgun (WGS) entry which is preliminary data.</text>
</comment>
<evidence type="ECO:0000256" key="3">
    <source>
        <dbReference type="ARBA" id="ARBA00022692"/>
    </source>
</evidence>
<feature type="domain" description="Cardiolipin synthase N-terminal" evidence="8">
    <location>
        <begin position="13"/>
        <end position="57"/>
    </location>
</feature>
<keyword evidence="2" id="KW-1003">Cell membrane</keyword>
<dbReference type="RefSeq" id="WP_160821728.1">
    <property type="nucleotide sequence ID" value="NZ_JBHSXE010000001.1"/>
</dbReference>
<proteinExistence type="predicted"/>
<accession>A0ABW2CF57</accession>
<organism evidence="9 10">
    <name type="scientific">Actinomadura yumaensis</name>
    <dbReference type="NCBI Taxonomy" id="111807"/>
    <lineage>
        <taxon>Bacteria</taxon>
        <taxon>Bacillati</taxon>
        <taxon>Actinomycetota</taxon>
        <taxon>Actinomycetes</taxon>
        <taxon>Streptosporangiales</taxon>
        <taxon>Thermomonosporaceae</taxon>
        <taxon>Actinomadura</taxon>
    </lineage>
</organism>
<dbReference type="EMBL" id="JBHSXS010000003">
    <property type="protein sequence ID" value="MFC6879793.1"/>
    <property type="molecule type" value="Genomic_DNA"/>
</dbReference>
<evidence type="ECO:0000256" key="4">
    <source>
        <dbReference type="ARBA" id="ARBA00022989"/>
    </source>
</evidence>
<feature type="transmembrane region" description="Helical" evidence="7">
    <location>
        <begin position="35"/>
        <end position="55"/>
    </location>
</feature>
<protein>
    <submittedName>
        <fullName evidence="9">PLDc N-terminal domain-containing protein</fullName>
    </submittedName>
</protein>
<evidence type="ECO:0000256" key="5">
    <source>
        <dbReference type="ARBA" id="ARBA00023136"/>
    </source>
</evidence>
<feature type="compositionally biased region" description="Basic and acidic residues" evidence="6">
    <location>
        <begin position="92"/>
        <end position="103"/>
    </location>
</feature>
<comment type="subcellular location">
    <subcellularLocation>
        <location evidence="1">Cell membrane</location>
        <topology evidence="1">Multi-pass membrane protein</topology>
    </subcellularLocation>
</comment>
<dbReference type="Proteomes" id="UP001596380">
    <property type="component" value="Unassembled WGS sequence"/>
</dbReference>